<accession>A0ABX8RMV2</accession>
<gene>
    <name evidence="2" type="ORF">KV110_24395</name>
</gene>
<evidence type="ECO:0000313" key="2">
    <source>
        <dbReference type="EMBL" id="QXN88726.1"/>
    </source>
</evidence>
<name>A0ABX8RMV2_NOCIO</name>
<sequence>MNQYPAPPPVSQDRQFVLGQHLRLSILISAEETGGQFDLSDVTLPGGAWTPLHLHTRYEERLWVVSGALTVWAGPDVFTLRPGDFYVIAKNTPHTINAGPDGARALNLTNPGKFAELISRTGTPAHLARPETEWDMALFQAVTDEFGDVVLGPPGMTPAELDPTLRR</sequence>
<reference evidence="2 3" key="1">
    <citation type="submission" date="2021-07" db="EMBL/GenBank/DDBJ databases">
        <title>Whole Genome Sequence of Nocardia Iowensis.</title>
        <authorList>
            <person name="Lamm A."/>
            <person name="Collins-Fairclough A.M."/>
            <person name="Bunk B."/>
            <person name="Sproer C."/>
        </authorList>
    </citation>
    <scope>NUCLEOTIDE SEQUENCE [LARGE SCALE GENOMIC DNA]</scope>
    <source>
        <strain evidence="2 3">NRRL 5646</strain>
    </source>
</reference>
<evidence type="ECO:0000259" key="1">
    <source>
        <dbReference type="SMART" id="SM00835"/>
    </source>
</evidence>
<evidence type="ECO:0000313" key="3">
    <source>
        <dbReference type="Proteomes" id="UP000694257"/>
    </source>
</evidence>
<dbReference type="Proteomes" id="UP000694257">
    <property type="component" value="Chromosome"/>
</dbReference>
<dbReference type="RefSeq" id="WP_218469609.1">
    <property type="nucleotide sequence ID" value="NZ_BAABJN010000011.1"/>
</dbReference>
<organism evidence="2 3">
    <name type="scientific">Nocardia iowensis</name>
    <dbReference type="NCBI Taxonomy" id="204891"/>
    <lineage>
        <taxon>Bacteria</taxon>
        <taxon>Bacillati</taxon>
        <taxon>Actinomycetota</taxon>
        <taxon>Actinomycetes</taxon>
        <taxon>Mycobacteriales</taxon>
        <taxon>Nocardiaceae</taxon>
        <taxon>Nocardia</taxon>
    </lineage>
</organism>
<proteinExistence type="predicted"/>
<keyword evidence="3" id="KW-1185">Reference proteome</keyword>
<dbReference type="EMBL" id="CP078145">
    <property type="protein sequence ID" value="QXN88726.1"/>
    <property type="molecule type" value="Genomic_DNA"/>
</dbReference>
<feature type="domain" description="Cupin type-1" evidence="1">
    <location>
        <begin position="8"/>
        <end position="129"/>
    </location>
</feature>
<dbReference type="SMART" id="SM00835">
    <property type="entry name" value="Cupin_1"/>
    <property type="match status" value="1"/>
</dbReference>
<dbReference type="InterPro" id="IPR006045">
    <property type="entry name" value="Cupin_1"/>
</dbReference>
<dbReference type="PANTHER" id="PTHR36440:SF1">
    <property type="entry name" value="PUTATIVE (AFU_ORTHOLOGUE AFUA_8G07350)-RELATED"/>
    <property type="match status" value="1"/>
</dbReference>
<dbReference type="PANTHER" id="PTHR36440">
    <property type="entry name" value="PUTATIVE (AFU_ORTHOLOGUE AFUA_8G07350)-RELATED"/>
    <property type="match status" value="1"/>
</dbReference>
<dbReference type="InterPro" id="IPR053146">
    <property type="entry name" value="QDO-like"/>
</dbReference>
<protein>
    <submittedName>
        <fullName evidence="2">Cupin domain-containing protein</fullName>
    </submittedName>
</protein>
<dbReference type="InterPro" id="IPR013096">
    <property type="entry name" value="Cupin_2"/>
</dbReference>
<dbReference type="Pfam" id="PF07883">
    <property type="entry name" value="Cupin_2"/>
    <property type="match status" value="1"/>
</dbReference>